<evidence type="ECO:0000313" key="2">
    <source>
        <dbReference type="Proteomes" id="UP001219525"/>
    </source>
</evidence>
<dbReference type="AlphaFoldDB" id="A0AAD6VTL2"/>
<organism evidence="1 2">
    <name type="scientific">Mycena pura</name>
    <dbReference type="NCBI Taxonomy" id="153505"/>
    <lineage>
        <taxon>Eukaryota</taxon>
        <taxon>Fungi</taxon>
        <taxon>Dikarya</taxon>
        <taxon>Basidiomycota</taxon>
        <taxon>Agaricomycotina</taxon>
        <taxon>Agaricomycetes</taxon>
        <taxon>Agaricomycetidae</taxon>
        <taxon>Agaricales</taxon>
        <taxon>Marasmiineae</taxon>
        <taxon>Mycenaceae</taxon>
        <taxon>Mycena</taxon>
    </lineage>
</organism>
<sequence>MLRISFRTLRVSSNFQERREDGHAGVRRHRYSASATAFWHQANVAGHGPGQVLTDCRDARRRCKCIQRTNFRHPQGVPKIHCYFVSWRASVGGRNFGNCGGRCGVPERRRHPRCVPIPLSKTTTAERRVPGIQKTLNFDTKAQNDACHGLHWHVASPEAARQEGLASRRRHKSLRRFREDFDCAKACGETARSEGGARTATDTISGPEMAISCACASPTFKCSARCKIKRAVAQEGASCGHQRLSSRRVL</sequence>
<reference evidence="1" key="1">
    <citation type="submission" date="2023-03" db="EMBL/GenBank/DDBJ databases">
        <title>Massive genome expansion in bonnet fungi (Mycena s.s.) driven by repeated elements and novel gene families across ecological guilds.</title>
        <authorList>
            <consortium name="Lawrence Berkeley National Laboratory"/>
            <person name="Harder C.B."/>
            <person name="Miyauchi S."/>
            <person name="Viragh M."/>
            <person name="Kuo A."/>
            <person name="Thoen E."/>
            <person name="Andreopoulos B."/>
            <person name="Lu D."/>
            <person name="Skrede I."/>
            <person name="Drula E."/>
            <person name="Henrissat B."/>
            <person name="Morin E."/>
            <person name="Kohler A."/>
            <person name="Barry K."/>
            <person name="LaButti K."/>
            <person name="Morin E."/>
            <person name="Salamov A."/>
            <person name="Lipzen A."/>
            <person name="Mereny Z."/>
            <person name="Hegedus B."/>
            <person name="Baldrian P."/>
            <person name="Stursova M."/>
            <person name="Weitz H."/>
            <person name="Taylor A."/>
            <person name="Grigoriev I.V."/>
            <person name="Nagy L.G."/>
            <person name="Martin F."/>
            <person name="Kauserud H."/>
        </authorList>
    </citation>
    <scope>NUCLEOTIDE SEQUENCE</scope>
    <source>
        <strain evidence="1">9144</strain>
    </source>
</reference>
<evidence type="ECO:0000313" key="1">
    <source>
        <dbReference type="EMBL" id="KAJ7221496.1"/>
    </source>
</evidence>
<dbReference type="EMBL" id="JARJCW010000008">
    <property type="protein sequence ID" value="KAJ7221496.1"/>
    <property type="molecule type" value="Genomic_DNA"/>
</dbReference>
<gene>
    <name evidence="1" type="ORF">GGX14DRAFT_694733</name>
</gene>
<proteinExistence type="predicted"/>
<feature type="non-terminal residue" evidence="1">
    <location>
        <position position="1"/>
    </location>
</feature>
<comment type="caution">
    <text evidence="1">The sequence shown here is derived from an EMBL/GenBank/DDBJ whole genome shotgun (WGS) entry which is preliminary data.</text>
</comment>
<keyword evidence="2" id="KW-1185">Reference proteome</keyword>
<accession>A0AAD6VTL2</accession>
<dbReference type="Proteomes" id="UP001219525">
    <property type="component" value="Unassembled WGS sequence"/>
</dbReference>
<name>A0AAD6VTL2_9AGAR</name>
<protein>
    <submittedName>
        <fullName evidence="1">Uncharacterized protein</fullName>
    </submittedName>
</protein>